<dbReference type="GO" id="GO:0008410">
    <property type="term" value="F:CoA-transferase activity"/>
    <property type="evidence" value="ECO:0007669"/>
    <property type="project" value="TreeGrafter"/>
</dbReference>
<accession>A0A3L8PL18</accession>
<comment type="caution">
    <text evidence="3">The sequence shown here is derived from an EMBL/GenBank/DDBJ whole genome shotgun (WGS) entry which is preliminary data.</text>
</comment>
<dbReference type="Gene3D" id="3.40.50.10540">
    <property type="entry name" value="Crotonobetainyl-coa:carnitine coa-transferase, domain 1"/>
    <property type="match status" value="1"/>
</dbReference>
<evidence type="ECO:0000313" key="4">
    <source>
        <dbReference type="Proteomes" id="UP000282515"/>
    </source>
</evidence>
<dbReference type="InterPro" id="IPR023606">
    <property type="entry name" value="CoA-Trfase_III_dom_1_sf"/>
</dbReference>
<sequence>MGSVTMTSTGPLSDLLVVDLSRALAGPHATMMLGDLGARIVKVEAPGRGDDTRGWGPPFRWPSEDGHTHEPTDGERESTYFLSANRNKQSIALDLKDDADRDVLLELVDRADVLVENFRTGVLDRLGLGFATLQERNPRLVILSITGFGHDGPEGGRAGYDQIAQGEAGLMSLTGSGPDDPQKVGTPISDLLSGMYGAYGVLAALHERERTGQGQVVRTSLLAATVGVHAFQGTRWTVAGEVGRAQGNHHASIAPYGLFRCADGAVQIALGSESLWQRFCAAFDLDPELPGFATNPERVARREETIALVEEAFASWNAADLLARLAEVGIPAGKVRTLDEVYAWDQTASQGLLVDVDHATLGRLTLPGPPLRFFGPDGTEVTRREHAAPPTLDEHGASIRAWVKEDDQ</sequence>
<organism evidence="3 4">
    <name type="scientific">Aeromicrobium phragmitis</name>
    <dbReference type="NCBI Taxonomy" id="2478914"/>
    <lineage>
        <taxon>Bacteria</taxon>
        <taxon>Bacillati</taxon>
        <taxon>Actinomycetota</taxon>
        <taxon>Actinomycetes</taxon>
        <taxon>Propionibacteriales</taxon>
        <taxon>Nocardioidaceae</taxon>
        <taxon>Aeromicrobium</taxon>
    </lineage>
</organism>
<dbReference type="InterPro" id="IPR050483">
    <property type="entry name" value="CoA-transferase_III_domain"/>
</dbReference>
<dbReference type="Pfam" id="PF02515">
    <property type="entry name" value="CoA_transf_3"/>
    <property type="match status" value="1"/>
</dbReference>
<feature type="region of interest" description="Disordered" evidence="2">
    <location>
        <begin position="47"/>
        <end position="75"/>
    </location>
</feature>
<name>A0A3L8PL18_9ACTN</name>
<dbReference type="Gene3D" id="3.30.1540.10">
    <property type="entry name" value="formyl-coa transferase, domain 3"/>
    <property type="match status" value="1"/>
</dbReference>
<evidence type="ECO:0000256" key="2">
    <source>
        <dbReference type="SAM" id="MobiDB-lite"/>
    </source>
</evidence>
<evidence type="ECO:0000256" key="1">
    <source>
        <dbReference type="ARBA" id="ARBA00022679"/>
    </source>
</evidence>
<dbReference type="SUPFAM" id="SSF89796">
    <property type="entry name" value="CoA-transferase family III (CaiB/BaiF)"/>
    <property type="match status" value="1"/>
</dbReference>
<dbReference type="Proteomes" id="UP000282515">
    <property type="component" value="Unassembled WGS sequence"/>
</dbReference>
<evidence type="ECO:0000313" key="3">
    <source>
        <dbReference type="EMBL" id="RLV56021.1"/>
    </source>
</evidence>
<protein>
    <submittedName>
        <fullName evidence="3">CoA transferase</fullName>
    </submittedName>
</protein>
<dbReference type="PANTHER" id="PTHR48207">
    <property type="entry name" value="SUCCINATE--HYDROXYMETHYLGLUTARATE COA-TRANSFERASE"/>
    <property type="match status" value="1"/>
</dbReference>
<keyword evidence="4" id="KW-1185">Reference proteome</keyword>
<gene>
    <name evidence="3" type="ORF">D9V41_09025</name>
</gene>
<feature type="compositionally biased region" description="Basic and acidic residues" evidence="2">
    <location>
        <begin position="62"/>
        <end position="75"/>
    </location>
</feature>
<proteinExistence type="predicted"/>
<reference evidence="3 4" key="1">
    <citation type="submission" date="2018-10" db="EMBL/GenBank/DDBJ databases">
        <title>Aeromicrobium sp. 9W16Y-2 whole genome shotgun sequence.</title>
        <authorList>
            <person name="Li F."/>
        </authorList>
    </citation>
    <scope>NUCLEOTIDE SEQUENCE [LARGE SCALE GENOMIC DNA]</scope>
    <source>
        <strain evidence="3 4">9W16Y-2</strain>
    </source>
</reference>
<dbReference type="InterPro" id="IPR044855">
    <property type="entry name" value="CoA-Trfase_III_dom3_sf"/>
</dbReference>
<dbReference type="AlphaFoldDB" id="A0A3L8PL18"/>
<dbReference type="PANTHER" id="PTHR48207:SF3">
    <property type="entry name" value="SUCCINATE--HYDROXYMETHYLGLUTARATE COA-TRANSFERASE"/>
    <property type="match status" value="1"/>
</dbReference>
<dbReference type="EMBL" id="RDBF01000005">
    <property type="protein sequence ID" value="RLV56021.1"/>
    <property type="molecule type" value="Genomic_DNA"/>
</dbReference>
<dbReference type="InterPro" id="IPR003673">
    <property type="entry name" value="CoA-Trfase_fam_III"/>
</dbReference>
<dbReference type="OrthoDB" id="3561197at2"/>
<keyword evidence="1 3" id="KW-0808">Transferase</keyword>